<feature type="domain" description="NOG C-terminal" evidence="2">
    <location>
        <begin position="1"/>
        <end position="18"/>
    </location>
</feature>
<gene>
    <name evidence="3" type="ORF">Syun_020269</name>
</gene>
<dbReference type="AlphaFoldDB" id="A0AAP0IDW7"/>
<feature type="compositionally biased region" description="Basic and acidic residues" evidence="1">
    <location>
        <begin position="86"/>
        <end position="100"/>
    </location>
</feature>
<comment type="caution">
    <text evidence="3">The sequence shown here is derived from an EMBL/GenBank/DDBJ whole genome shotgun (WGS) entry which is preliminary data.</text>
</comment>
<protein>
    <recommendedName>
        <fullName evidence="2">NOG C-terminal domain-containing protein</fullName>
    </recommendedName>
</protein>
<sequence>MPEILDGHNVYDFVDPDILQRLEELEREEGLRLEQEADDDDFEMDGKELTPEEQEALAEIRKKKSLLIQEHRIKKSTAESRPIVPRKFDKDKKYTTERMGRQLTSLGLDPSKAIERIRGRSVSRKGRKRERSLAGDDEVGDDAMDVDGDQPRKKLRLRSQSISRSRSRSRPPSEVVPGEGFKDSAQKVKAMKIGKKAVKARNKDARRGEADRVIPNLKPKHLFSGKRSTGKTDRLPVLREQLRLKYWPQSML</sequence>
<evidence type="ECO:0000259" key="2">
    <source>
        <dbReference type="Pfam" id="PF08155"/>
    </source>
</evidence>
<keyword evidence="4" id="KW-1185">Reference proteome</keyword>
<evidence type="ECO:0000313" key="3">
    <source>
        <dbReference type="EMBL" id="KAK9113472.1"/>
    </source>
</evidence>
<feature type="compositionally biased region" description="Basic residues" evidence="1">
    <location>
        <begin position="189"/>
        <end position="200"/>
    </location>
</feature>
<name>A0AAP0IDW7_9MAGN</name>
<dbReference type="Proteomes" id="UP001420932">
    <property type="component" value="Unassembled WGS sequence"/>
</dbReference>
<organism evidence="3 4">
    <name type="scientific">Stephania yunnanensis</name>
    <dbReference type="NCBI Taxonomy" id="152371"/>
    <lineage>
        <taxon>Eukaryota</taxon>
        <taxon>Viridiplantae</taxon>
        <taxon>Streptophyta</taxon>
        <taxon>Embryophyta</taxon>
        <taxon>Tracheophyta</taxon>
        <taxon>Spermatophyta</taxon>
        <taxon>Magnoliopsida</taxon>
        <taxon>Ranunculales</taxon>
        <taxon>Menispermaceae</taxon>
        <taxon>Menispermoideae</taxon>
        <taxon>Cissampelideae</taxon>
        <taxon>Stephania</taxon>
    </lineage>
</organism>
<feature type="region of interest" description="Disordered" evidence="1">
    <location>
        <begin position="69"/>
        <end position="230"/>
    </location>
</feature>
<dbReference type="Pfam" id="PF08155">
    <property type="entry name" value="NOGCT"/>
    <property type="match status" value="1"/>
</dbReference>
<accession>A0AAP0IDW7</accession>
<evidence type="ECO:0000313" key="4">
    <source>
        <dbReference type="Proteomes" id="UP001420932"/>
    </source>
</evidence>
<dbReference type="EMBL" id="JBBNAF010000009">
    <property type="protein sequence ID" value="KAK9113472.1"/>
    <property type="molecule type" value="Genomic_DNA"/>
</dbReference>
<feature type="compositionally biased region" description="Acidic residues" evidence="1">
    <location>
        <begin position="135"/>
        <end position="148"/>
    </location>
</feature>
<proteinExistence type="predicted"/>
<feature type="compositionally biased region" description="Basic and acidic residues" evidence="1">
    <location>
        <begin position="201"/>
        <end position="212"/>
    </location>
</feature>
<evidence type="ECO:0000256" key="1">
    <source>
        <dbReference type="SAM" id="MobiDB-lite"/>
    </source>
</evidence>
<feature type="compositionally biased region" description="Basic residues" evidence="1">
    <location>
        <begin position="119"/>
        <end position="130"/>
    </location>
</feature>
<dbReference type="InterPro" id="IPR012973">
    <property type="entry name" value="NOG_C"/>
</dbReference>
<reference evidence="3 4" key="1">
    <citation type="submission" date="2024-01" db="EMBL/GenBank/DDBJ databases">
        <title>Genome assemblies of Stephania.</title>
        <authorList>
            <person name="Yang L."/>
        </authorList>
    </citation>
    <scope>NUCLEOTIDE SEQUENCE [LARGE SCALE GENOMIC DNA]</scope>
    <source>
        <strain evidence="3">YNDBR</strain>
        <tissue evidence="3">Leaf</tissue>
    </source>
</reference>
<feature type="region of interest" description="Disordered" evidence="1">
    <location>
        <begin position="30"/>
        <end position="55"/>
    </location>
</feature>